<evidence type="ECO:0000313" key="2">
    <source>
        <dbReference type="Proteomes" id="UP000542973"/>
    </source>
</evidence>
<dbReference type="SUPFAM" id="SSF143011">
    <property type="entry name" value="RelE-like"/>
    <property type="match status" value="1"/>
</dbReference>
<dbReference type="Pfam" id="PF05015">
    <property type="entry name" value="HigB-like_toxin"/>
    <property type="match status" value="1"/>
</dbReference>
<gene>
    <name evidence="1" type="ORF">HLB16_19435</name>
</gene>
<dbReference type="InterPro" id="IPR035093">
    <property type="entry name" value="RelE/ParE_toxin_dom_sf"/>
</dbReference>
<dbReference type="EMBL" id="JABEMD010000038">
    <property type="protein sequence ID" value="NNH13041.1"/>
    <property type="molecule type" value="Genomic_DNA"/>
</dbReference>
<accession>A0A849BB83</accession>
<name>A0A849BB83_9BURK</name>
<evidence type="ECO:0000313" key="1">
    <source>
        <dbReference type="EMBL" id="NNH13041.1"/>
    </source>
</evidence>
<protein>
    <submittedName>
        <fullName evidence="1">Excinuclease ABC subunit A</fullName>
    </submittedName>
</protein>
<dbReference type="AlphaFoldDB" id="A0A849BB83"/>
<organism evidence="1 2">
    <name type="scientific">Cupriavidus gilardii</name>
    <dbReference type="NCBI Taxonomy" id="82541"/>
    <lineage>
        <taxon>Bacteria</taxon>
        <taxon>Pseudomonadati</taxon>
        <taxon>Pseudomonadota</taxon>
        <taxon>Betaproteobacteria</taxon>
        <taxon>Burkholderiales</taxon>
        <taxon>Burkholderiaceae</taxon>
        <taxon>Cupriavidus</taxon>
    </lineage>
</organism>
<dbReference type="Proteomes" id="UP000542973">
    <property type="component" value="Unassembled WGS sequence"/>
</dbReference>
<dbReference type="InterPro" id="IPR007711">
    <property type="entry name" value="HigB-1"/>
</dbReference>
<dbReference type="Gene3D" id="3.30.2310.20">
    <property type="entry name" value="RelE-like"/>
    <property type="match status" value="1"/>
</dbReference>
<dbReference type="PANTHER" id="PTHR40266">
    <property type="entry name" value="TOXIN HIGB-1"/>
    <property type="match status" value="1"/>
</dbReference>
<comment type="caution">
    <text evidence="1">The sequence shown here is derived from an EMBL/GenBank/DDBJ whole genome shotgun (WGS) entry which is preliminary data.</text>
</comment>
<proteinExistence type="predicted"/>
<sequence length="93" mass="10630">MIQSFRCMDTRALFGGKRVARFTNIHAVAERKLQMLESATTLASLMAPPGNRLEILSGNRRGQYSIRVNAQWRICFLWTSEGPQCVEIVDYHD</sequence>
<reference evidence="1 2" key="1">
    <citation type="submission" date="2020-05" db="EMBL/GenBank/DDBJ databases">
        <title>MicrobeNet Type strains.</title>
        <authorList>
            <person name="Nicholson A.C."/>
        </authorList>
    </citation>
    <scope>NUCLEOTIDE SEQUENCE [LARGE SCALE GENOMIC DNA]</scope>
    <source>
        <strain evidence="1 2">ATCC 700815</strain>
    </source>
</reference>
<dbReference type="RefSeq" id="WP_151022310.1">
    <property type="nucleotide sequence ID" value="NZ_BAAAEB010000038.1"/>
</dbReference>
<dbReference type="PANTHER" id="PTHR40266:SF2">
    <property type="entry name" value="TOXIN HIGB-1"/>
    <property type="match status" value="1"/>
</dbReference>